<dbReference type="PANTHER" id="PTHR45523:SF2">
    <property type="entry name" value="OS02G0470600 PROTEIN"/>
    <property type="match status" value="1"/>
</dbReference>
<gene>
    <name evidence="2" type="ORF">T459_22353</name>
</gene>
<feature type="compositionally biased region" description="Basic residues" evidence="1">
    <location>
        <begin position="43"/>
        <end position="56"/>
    </location>
</feature>
<feature type="compositionally biased region" description="Basic and acidic residues" evidence="1">
    <location>
        <begin position="1"/>
        <end position="11"/>
    </location>
</feature>
<evidence type="ECO:0000313" key="2">
    <source>
        <dbReference type="EMBL" id="PHT71568.1"/>
    </source>
</evidence>
<evidence type="ECO:0000313" key="3">
    <source>
        <dbReference type="Proteomes" id="UP000222542"/>
    </source>
</evidence>
<dbReference type="Proteomes" id="UP000222542">
    <property type="component" value="Unassembled WGS sequence"/>
</dbReference>
<reference evidence="2 3" key="1">
    <citation type="journal article" date="2014" name="Nat. Genet.">
        <title>Genome sequence of the hot pepper provides insights into the evolution of pungency in Capsicum species.</title>
        <authorList>
            <person name="Kim S."/>
            <person name="Park M."/>
            <person name="Yeom S.I."/>
            <person name="Kim Y.M."/>
            <person name="Lee J.M."/>
            <person name="Lee H.A."/>
            <person name="Seo E."/>
            <person name="Choi J."/>
            <person name="Cheong K."/>
            <person name="Kim K.T."/>
            <person name="Jung K."/>
            <person name="Lee G.W."/>
            <person name="Oh S.K."/>
            <person name="Bae C."/>
            <person name="Kim S.B."/>
            <person name="Lee H.Y."/>
            <person name="Kim S.Y."/>
            <person name="Kim M.S."/>
            <person name="Kang B.C."/>
            <person name="Jo Y.D."/>
            <person name="Yang H.B."/>
            <person name="Jeong H.J."/>
            <person name="Kang W.H."/>
            <person name="Kwon J.K."/>
            <person name="Shin C."/>
            <person name="Lim J.Y."/>
            <person name="Park J.H."/>
            <person name="Huh J.H."/>
            <person name="Kim J.S."/>
            <person name="Kim B.D."/>
            <person name="Cohen O."/>
            <person name="Paran I."/>
            <person name="Suh M.C."/>
            <person name="Lee S.B."/>
            <person name="Kim Y.K."/>
            <person name="Shin Y."/>
            <person name="Noh S.J."/>
            <person name="Park J."/>
            <person name="Seo Y.S."/>
            <person name="Kwon S.Y."/>
            <person name="Kim H.A."/>
            <person name="Park J.M."/>
            <person name="Kim H.J."/>
            <person name="Choi S.B."/>
            <person name="Bosland P.W."/>
            <person name="Reeves G."/>
            <person name="Jo S.H."/>
            <person name="Lee B.W."/>
            <person name="Cho H.T."/>
            <person name="Choi H.S."/>
            <person name="Lee M.S."/>
            <person name="Yu Y."/>
            <person name="Do Choi Y."/>
            <person name="Park B.S."/>
            <person name="van Deynze A."/>
            <person name="Ashrafi H."/>
            <person name="Hill T."/>
            <person name="Kim W.T."/>
            <person name="Pai H.S."/>
            <person name="Ahn H.K."/>
            <person name="Yeam I."/>
            <person name="Giovannoni J.J."/>
            <person name="Rose J.K."/>
            <person name="Sorensen I."/>
            <person name="Lee S.J."/>
            <person name="Kim R.W."/>
            <person name="Choi I.Y."/>
            <person name="Choi B.S."/>
            <person name="Lim J.S."/>
            <person name="Lee Y.H."/>
            <person name="Choi D."/>
        </authorList>
    </citation>
    <scope>NUCLEOTIDE SEQUENCE [LARGE SCALE GENOMIC DNA]</scope>
    <source>
        <strain evidence="3">cv. CM334</strain>
    </source>
</reference>
<keyword evidence="3" id="KW-1185">Reference proteome</keyword>
<reference evidence="2 3" key="2">
    <citation type="journal article" date="2017" name="Genome Biol.">
        <title>New reference genome sequences of hot pepper reveal the massive evolution of plant disease-resistance genes by retroduplication.</title>
        <authorList>
            <person name="Kim S."/>
            <person name="Park J."/>
            <person name="Yeom S.I."/>
            <person name="Kim Y.M."/>
            <person name="Seo E."/>
            <person name="Kim K.T."/>
            <person name="Kim M.S."/>
            <person name="Lee J.M."/>
            <person name="Cheong K."/>
            <person name="Shin H.S."/>
            <person name="Kim S.B."/>
            <person name="Han K."/>
            <person name="Lee J."/>
            <person name="Park M."/>
            <person name="Lee H.A."/>
            <person name="Lee H.Y."/>
            <person name="Lee Y."/>
            <person name="Oh S."/>
            <person name="Lee J.H."/>
            <person name="Choi E."/>
            <person name="Choi E."/>
            <person name="Lee S.E."/>
            <person name="Jeon J."/>
            <person name="Kim H."/>
            <person name="Choi G."/>
            <person name="Song H."/>
            <person name="Lee J."/>
            <person name="Lee S.C."/>
            <person name="Kwon J.K."/>
            <person name="Lee H.Y."/>
            <person name="Koo N."/>
            <person name="Hong Y."/>
            <person name="Kim R.W."/>
            <person name="Kang W.H."/>
            <person name="Huh J.H."/>
            <person name="Kang B.C."/>
            <person name="Yang T.J."/>
            <person name="Lee Y.H."/>
            <person name="Bennetzen J.L."/>
            <person name="Choi D."/>
        </authorList>
    </citation>
    <scope>NUCLEOTIDE SEQUENCE [LARGE SCALE GENOMIC DNA]</scope>
    <source>
        <strain evidence="3">cv. CM334</strain>
    </source>
</reference>
<name>A0A2G2YPA6_CAPAN</name>
<organism evidence="2 3">
    <name type="scientific">Capsicum annuum</name>
    <name type="common">Capsicum pepper</name>
    <dbReference type="NCBI Taxonomy" id="4072"/>
    <lineage>
        <taxon>Eukaryota</taxon>
        <taxon>Viridiplantae</taxon>
        <taxon>Streptophyta</taxon>
        <taxon>Embryophyta</taxon>
        <taxon>Tracheophyta</taxon>
        <taxon>Spermatophyta</taxon>
        <taxon>Magnoliopsida</taxon>
        <taxon>eudicotyledons</taxon>
        <taxon>Gunneridae</taxon>
        <taxon>Pentapetalae</taxon>
        <taxon>asterids</taxon>
        <taxon>lamiids</taxon>
        <taxon>Solanales</taxon>
        <taxon>Solanaceae</taxon>
        <taxon>Solanoideae</taxon>
        <taxon>Capsiceae</taxon>
        <taxon>Capsicum</taxon>
    </lineage>
</organism>
<dbReference type="EMBL" id="AYRZ02000009">
    <property type="protein sequence ID" value="PHT71568.1"/>
    <property type="molecule type" value="Genomic_DNA"/>
</dbReference>
<comment type="caution">
    <text evidence="2">The sequence shown here is derived from an EMBL/GenBank/DDBJ whole genome shotgun (WGS) entry which is preliminary data.</text>
</comment>
<evidence type="ECO:0000256" key="1">
    <source>
        <dbReference type="SAM" id="MobiDB-lite"/>
    </source>
</evidence>
<dbReference type="AlphaFoldDB" id="A0A2G2YPA6"/>
<dbReference type="Gramene" id="PHT71568">
    <property type="protein sequence ID" value="PHT71568"/>
    <property type="gene ID" value="T459_22353"/>
</dbReference>
<accession>A0A2G2YPA6</accession>
<feature type="region of interest" description="Disordered" evidence="1">
    <location>
        <begin position="1"/>
        <end position="57"/>
    </location>
</feature>
<proteinExistence type="predicted"/>
<sequence>MSNPSDERGKEPNLCNDPPKGEVNDDLHAEDPRVQKKKAENHLKRKQNQPVLRHHQDRSWEVPAGNSWLGSLFGTLIGNLKISITNAHVRYEVSVSLVAFLLLHIMGGHKFSNPGHPFSCGVTLAKLAAVTTDEQGNETFDTSGALDKLRKSEVDFEIFSNTGL</sequence>
<feature type="compositionally biased region" description="Basic and acidic residues" evidence="1">
    <location>
        <begin position="19"/>
        <end position="42"/>
    </location>
</feature>
<dbReference type="PANTHER" id="PTHR45523">
    <property type="entry name" value="TETRATRICOPEPTIDE REPEAT (TPR)-CONTAINING PROTEIN-RELATED"/>
    <property type="match status" value="1"/>
</dbReference>
<protein>
    <submittedName>
        <fullName evidence="2">Uncharacterized protein</fullName>
    </submittedName>
</protein>